<dbReference type="InterPro" id="IPR025325">
    <property type="entry name" value="DUF4231"/>
</dbReference>
<feature type="transmembrane region" description="Helical" evidence="1">
    <location>
        <begin position="53"/>
        <end position="71"/>
    </location>
</feature>
<evidence type="ECO:0000256" key="1">
    <source>
        <dbReference type="SAM" id="Phobius"/>
    </source>
</evidence>
<sequence>MAAEPGEPDLEDRGEPPELLTPRELALWVRAEALRGIRWAQPRKRRFRSAASVTRMVTLVLSAASTVILGLQDLDFWASLGFALVALSTVVTSVEPFFNWRSRWVLMEEAQ</sequence>
<evidence type="ECO:0000313" key="3">
    <source>
        <dbReference type="Proteomes" id="UP001165283"/>
    </source>
</evidence>
<gene>
    <name evidence="2" type="ORF">KDL28_10970</name>
</gene>
<keyword evidence="1" id="KW-0472">Membrane</keyword>
<dbReference type="Proteomes" id="UP001165283">
    <property type="component" value="Unassembled WGS sequence"/>
</dbReference>
<proteinExistence type="predicted"/>
<feature type="transmembrane region" description="Helical" evidence="1">
    <location>
        <begin position="77"/>
        <end position="98"/>
    </location>
</feature>
<keyword evidence="1" id="KW-1133">Transmembrane helix</keyword>
<dbReference type="EMBL" id="JAGSOV010000023">
    <property type="protein sequence ID" value="MCO1655573.1"/>
    <property type="molecule type" value="Genomic_DNA"/>
</dbReference>
<comment type="caution">
    <text evidence="2">The sequence shown here is derived from an EMBL/GenBank/DDBJ whole genome shotgun (WGS) entry which is preliminary data.</text>
</comment>
<accession>A0ABT0ZXV8</accession>
<reference evidence="2" key="1">
    <citation type="submission" date="2021-04" db="EMBL/GenBank/DDBJ databases">
        <title>Pseudonocardia sp. nov., isolated from sandy soil of mangrove forest.</title>
        <authorList>
            <person name="Zan Z."/>
            <person name="Huang R."/>
            <person name="Liu W."/>
        </authorList>
    </citation>
    <scope>NUCLEOTIDE SEQUENCE</scope>
    <source>
        <strain evidence="2">S2-4</strain>
    </source>
</reference>
<evidence type="ECO:0000313" key="2">
    <source>
        <dbReference type="EMBL" id="MCO1655573.1"/>
    </source>
</evidence>
<keyword evidence="3" id="KW-1185">Reference proteome</keyword>
<dbReference type="NCBIfam" id="NF033634">
    <property type="entry name" value="SLATT_1"/>
    <property type="match status" value="1"/>
</dbReference>
<dbReference type="Pfam" id="PF14015">
    <property type="entry name" value="DUF4231"/>
    <property type="match status" value="1"/>
</dbReference>
<name>A0ABT0ZXV8_9PSEU</name>
<keyword evidence="1" id="KW-0812">Transmembrane</keyword>
<dbReference type="RefSeq" id="WP_252437453.1">
    <property type="nucleotide sequence ID" value="NZ_JAGSOV010000023.1"/>
</dbReference>
<protein>
    <submittedName>
        <fullName evidence="2">DUF4231 domain-containing protein</fullName>
    </submittedName>
</protein>
<organism evidence="2 3">
    <name type="scientific">Pseudonocardia humida</name>
    <dbReference type="NCBI Taxonomy" id="2800819"/>
    <lineage>
        <taxon>Bacteria</taxon>
        <taxon>Bacillati</taxon>
        <taxon>Actinomycetota</taxon>
        <taxon>Actinomycetes</taxon>
        <taxon>Pseudonocardiales</taxon>
        <taxon>Pseudonocardiaceae</taxon>
        <taxon>Pseudonocardia</taxon>
    </lineage>
</organism>